<dbReference type="RefSeq" id="WP_183336355.1">
    <property type="nucleotide sequence ID" value="NZ_JACHZG010000001.1"/>
</dbReference>
<keyword evidence="1" id="KW-1133">Transmembrane helix</keyword>
<gene>
    <name evidence="2" type="ORF">FHX39_000394</name>
</gene>
<keyword evidence="3" id="KW-1185">Reference proteome</keyword>
<dbReference type="AlphaFoldDB" id="A0A7W5JSI9"/>
<evidence type="ECO:0000313" key="3">
    <source>
        <dbReference type="Proteomes" id="UP000565572"/>
    </source>
</evidence>
<dbReference type="EMBL" id="JACHZG010000001">
    <property type="protein sequence ID" value="MBB3325450.1"/>
    <property type="molecule type" value="Genomic_DNA"/>
</dbReference>
<protein>
    <submittedName>
        <fullName evidence="2">Uncharacterized protein</fullName>
    </submittedName>
</protein>
<feature type="transmembrane region" description="Helical" evidence="1">
    <location>
        <begin position="6"/>
        <end position="27"/>
    </location>
</feature>
<sequence length="64" mass="7398">MAPTTFTSLVMVAFAVVVLTIASYAWFGDWKPRPRRTPLPEDRTSAEVEALRRAIEAYERERDR</sequence>
<organism evidence="2 3">
    <name type="scientific">Microlunatus antarcticus</name>
    <dbReference type="NCBI Taxonomy" id="53388"/>
    <lineage>
        <taxon>Bacteria</taxon>
        <taxon>Bacillati</taxon>
        <taxon>Actinomycetota</taxon>
        <taxon>Actinomycetes</taxon>
        <taxon>Propionibacteriales</taxon>
        <taxon>Propionibacteriaceae</taxon>
        <taxon>Microlunatus</taxon>
    </lineage>
</organism>
<reference evidence="2 3" key="1">
    <citation type="submission" date="2020-08" db="EMBL/GenBank/DDBJ databases">
        <title>Sequencing the genomes of 1000 actinobacteria strains.</title>
        <authorList>
            <person name="Klenk H.-P."/>
        </authorList>
    </citation>
    <scope>NUCLEOTIDE SEQUENCE [LARGE SCALE GENOMIC DNA]</scope>
    <source>
        <strain evidence="2 3">DSM 11053</strain>
    </source>
</reference>
<evidence type="ECO:0000313" key="2">
    <source>
        <dbReference type="EMBL" id="MBB3325450.1"/>
    </source>
</evidence>
<proteinExistence type="predicted"/>
<keyword evidence="1" id="KW-0812">Transmembrane</keyword>
<accession>A0A7W5JSI9</accession>
<dbReference type="Proteomes" id="UP000565572">
    <property type="component" value="Unassembled WGS sequence"/>
</dbReference>
<name>A0A7W5JSI9_9ACTN</name>
<comment type="caution">
    <text evidence="2">The sequence shown here is derived from an EMBL/GenBank/DDBJ whole genome shotgun (WGS) entry which is preliminary data.</text>
</comment>
<keyword evidence="1" id="KW-0472">Membrane</keyword>
<evidence type="ECO:0000256" key="1">
    <source>
        <dbReference type="SAM" id="Phobius"/>
    </source>
</evidence>